<feature type="domain" description="DUF732" evidence="3">
    <location>
        <begin position="58"/>
        <end position="130"/>
    </location>
</feature>
<evidence type="ECO:0000256" key="1">
    <source>
        <dbReference type="SAM" id="MobiDB-lite"/>
    </source>
</evidence>
<sequence length="134" mass="14225">MNRQISRRISRRISLAIAALSIGAATALAAPTHADDTDTNADTNTDADTDANTDANSDTAFLNAAHERGITMEHGDQELIGFAHNVCRLLADGYSMNALVESDELHETNGISNDDVQFMVAAAAASYCPEYAVP</sequence>
<name>A0ABD6P3N9_9MYCO</name>
<dbReference type="EMBL" id="LZIT01000163">
    <property type="protein sequence ID" value="OBG37545.1"/>
    <property type="molecule type" value="Genomic_DNA"/>
</dbReference>
<feature type="chain" id="PRO_5044787941" description="DUF732 domain-containing protein" evidence="2">
    <location>
        <begin position="30"/>
        <end position="134"/>
    </location>
</feature>
<evidence type="ECO:0000313" key="5">
    <source>
        <dbReference type="Proteomes" id="UP000092086"/>
    </source>
</evidence>
<evidence type="ECO:0000259" key="3">
    <source>
        <dbReference type="Pfam" id="PF05305"/>
    </source>
</evidence>
<dbReference type="Proteomes" id="UP000092086">
    <property type="component" value="Unassembled WGS sequence"/>
</dbReference>
<keyword evidence="2" id="KW-0732">Signal</keyword>
<dbReference type="RefSeq" id="WP_068210124.1">
    <property type="nucleotide sequence ID" value="NZ_LZIT01000163.1"/>
</dbReference>
<comment type="caution">
    <text evidence="4">The sequence shown here is derived from an EMBL/GenBank/DDBJ whole genome shotgun (WGS) entry which is preliminary data.</text>
</comment>
<dbReference type="InterPro" id="IPR007969">
    <property type="entry name" value="DUF732"/>
</dbReference>
<gene>
    <name evidence="4" type="ORF">A5672_18030</name>
</gene>
<evidence type="ECO:0000256" key="2">
    <source>
        <dbReference type="SAM" id="SignalP"/>
    </source>
</evidence>
<reference evidence="4 5" key="1">
    <citation type="submission" date="2016-06" db="EMBL/GenBank/DDBJ databases">
        <authorList>
            <person name="Sutton G."/>
            <person name="Brinkac L."/>
            <person name="Sanka R."/>
            <person name="Adams M."/>
            <person name="Lau E."/>
            <person name="Sam S."/>
            <person name="Sreng N."/>
            <person name="Him V."/>
            <person name="Kerleguer A."/>
            <person name="Cheng S."/>
        </authorList>
    </citation>
    <scope>NUCLEOTIDE SEQUENCE [LARGE SCALE GENOMIC DNA]</scope>
    <source>
        <strain evidence="4 5">E2978</strain>
    </source>
</reference>
<organism evidence="4 5">
    <name type="scientific">Mycobacterium alsense</name>
    <dbReference type="NCBI Taxonomy" id="324058"/>
    <lineage>
        <taxon>Bacteria</taxon>
        <taxon>Bacillati</taxon>
        <taxon>Actinomycetota</taxon>
        <taxon>Actinomycetes</taxon>
        <taxon>Mycobacteriales</taxon>
        <taxon>Mycobacteriaceae</taxon>
        <taxon>Mycobacterium</taxon>
    </lineage>
</organism>
<dbReference type="AlphaFoldDB" id="A0ABD6P3N9"/>
<accession>A0ABD6P3N9</accession>
<feature type="region of interest" description="Disordered" evidence="1">
    <location>
        <begin position="32"/>
        <end position="55"/>
    </location>
</feature>
<feature type="signal peptide" evidence="2">
    <location>
        <begin position="1"/>
        <end position="29"/>
    </location>
</feature>
<dbReference type="Pfam" id="PF05305">
    <property type="entry name" value="DUF732"/>
    <property type="match status" value="1"/>
</dbReference>
<protein>
    <recommendedName>
        <fullName evidence="3">DUF732 domain-containing protein</fullName>
    </recommendedName>
</protein>
<proteinExistence type="predicted"/>
<evidence type="ECO:0000313" key="4">
    <source>
        <dbReference type="EMBL" id="OBG37545.1"/>
    </source>
</evidence>